<proteinExistence type="predicted"/>
<dbReference type="PANTHER" id="PTHR33835">
    <property type="entry name" value="YALI0C07656P"/>
    <property type="match status" value="1"/>
</dbReference>
<name>K9WGV8_9CYAN</name>
<evidence type="ECO:0008006" key="3">
    <source>
        <dbReference type="Google" id="ProtNLM"/>
    </source>
</evidence>
<organism evidence="1 2">
    <name type="scientific">Allocoleopsis franciscana PCC 7113</name>
    <dbReference type="NCBI Taxonomy" id="1173027"/>
    <lineage>
        <taxon>Bacteria</taxon>
        <taxon>Bacillati</taxon>
        <taxon>Cyanobacteriota</taxon>
        <taxon>Cyanophyceae</taxon>
        <taxon>Coleofasciculales</taxon>
        <taxon>Coleofasciculaceae</taxon>
        <taxon>Allocoleopsis</taxon>
        <taxon>Allocoleopsis franciscana</taxon>
    </lineage>
</organism>
<dbReference type="PANTHER" id="PTHR33835:SF2">
    <property type="entry name" value="LYSINE-TRNA LIGASE"/>
    <property type="match status" value="1"/>
</dbReference>
<dbReference type="Pfam" id="PF14234">
    <property type="entry name" value="DUF4336"/>
    <property type="match status" value="1"/>
</dbReference>
<dbReference type="EMBL" id="CP003630">
    <property type="protein sequence ID" value="AFZ19620.1"/>
    <property type="molecule type" value="Genomic_DNA"/>
</dbReference>
<gene>
    <name evidence="1" type="ORF">Mic7113_3911</name>
</gene>
<dbReference type="Proteomes" id="UP000010471">
    <property type="component" value="Chromosome"/>
</dbReference>
<sequence>MEWIEQLKKAHQTLRTQLLDQGQQNNPSINSRDWSWRFWLAVPLYPYSRRRTLRKEIVKDTIWTFDQLQGILYTVVPIRMTVVKLEKGGLLVYAPVAPTKECIRLVKELEAKHGNVKYIILPTASGLEHKVFVGPFARQFPASKVFVTANQWSYPLNLPLGWLGFPTKRTQILPESSGAAPFGDEFDYEVLSIDLGRGSFEEVALLHKRSRTLLLTDSVLSVPEKPPEIVQVDPYPLLFHARDNAFDVVEDTEANRRKGWQRISLFALYFRPSKLETIGLGEAFRDAFKAPERSRKAYFGLFPFRWKTDWKQSFNALRGGGRPFVAPILQTFIFNQSPRDVLDWADKVAKWYFERIIPCHFDAPIEVGPHQFRQAFTFLEKKPSTGEDTLRSASQPLPEEDFEFMRKLEENLTKRGITSPAKENV</sequence>
<dbReference type="PATRIC" id="fig|1173027.3.peg.4304"/>
<protein>
    <recommendedName>
        <fullName evidence="3">DUF4336 domain-containing protein</fullName>
    </recommendedName>
</protein>
<keyword evidence="2" id="KW-1185">Reference proteome</keyword>
<dbReference type="AlphaFoldDB" id="K9WGV8"/>
<dbReference type="eggNOG" id="ENOG502Z7P6">
    <property type="taxonomic scope" value="Bacteria"/>
</dbReference>
<accession>K9WGV8</accession>
<dbReference type="InterPro" id="IPR025638">
    <property type="entry name" value="DUF4336"/>
</dbReference>
<dbReference type="RefSeq" id="WP_015183759.1">
    <property type="nucleotide sequence ID" value="NC_019738.1"/>
</dbReference>
<evidence type="ECO:0000313" key="2">
    <source>
        <dbReference type="Proteomes" id="UP000010471"/>
    </source>
</evidence>
<dbReference type="STRING" id="1173027.Mic7113_3911"/>
<dbReference type="KEGG" id="mic:Mic7113_3911"/>
<evidence type="ECO:0000313" key="1">
    <source>
        <dbReference type="EMBL" id="AFZ19620.1"/>
    </source>
</evidence>
<dbReference type="HOGENOM" id="CLU_042215_1_0_3"/>
<reference evidence="1 2" key="1">
    <citation type="submission" date="2012-06" db="EMBL/GenBank/DDBJ databases">
        <title>Finished chromosome of genome of Microcoleus sp. PCC 7113.</title>
        <authorList>
            <consortium name="US DOE Joint Genome Institute"/>
            <person name="Gugger M."/>
            <person name="Coursin T."/>
            <person name="Rippka R."/>
            <person name="Tandeau De Marsac N."/>
            <person name="Huntemann M."/>
            <person name="Wei C.-L."/>
            <person name="Han J."/>
            <person name="Detter J.C."/>
            <person name="Han C."/>
            <person name="Tapia R."/>
            <person name="Chen A."/>
            <person name="Kyrpides N."/>
            <person name="Mavromatis K."/>
            <person name="Markowitz V."/>
            <person name="Szeto E."/>
            <person name="Ivanova N."/>
            <person name="Pagani I."/>
            <person name="Pati A."/>
            <person name="Goodwin L."/>
            <person name="Nordberg H.P."/>
            <person name="Cantor M.N."/>
            <person name="Hua S.X."/>
            <person name="Woyke T."/>
            <person name="Kerfeld C.A."/>
        </authorList>
    </citation>
    <scope>NUCLEOTIDE SEQUENCE [LARGE SCALE GENOMIC DNA]</scope>
    <source>
        <strain evidence="1 2">PCC 7113</strain>
    </source>
</reference>